<dbReference type="Gene3D" id="3.40.50.300">
    <property type="entry name" value="P-loop containing nucleotide triphosphate hydrolases"/>
    <property type="match status" value="1"/>
</dbReference>
<name>A0A9P5Z693_9AGAR</name>
<dbReference type="Proteomes" id="UP000807469">
    <property type="component" value="Unassembled WGS sequence"/>
</dbReference>
<evidence type="ECO:0000259" key="1">
    <source>
        <dbReference type="Pfam" id="PF01926"/>
    </source>
</evidence>
<feature type="domain" description="G" evidence="1">
    <location>
        <begin position="5"/>
        <end position="105"/>
    </location>
</feature>
<accession>A0A9P5Z693</accession>
<sequence length="235" mass="25811">MTRTILLLGMTGTGKSSFISFAHGKATVPSNLVIGSPGNMTSCTEKVQAFEVVNPSSGSGESVLLVDTPGFNSKDKSDCEQLQLVVDWLNEQSKTTINGILYLHDITQWHVLRQLSMQPKDVYRPPGAFLVSTNHPLDPNFEPKDYPGSVAATEIMPFYYTTESAWKILTDIKSSSTSTVLAKDLADGLGEFCTEFQQMEKRGLKATISETLRNGLFSGLFHKISRPKNRKNGSN</sequence>
<dbReference type="AlphaFoldDB" id="A0A9P5Z693"/>
<protein>
    <recommendedName>
        <fullName evidence="1">G domain-containing protein</fullName>
    </recommendedName>
</protein>
<evidence type="ECO:0000313" key="3">
    <source>
        <dbReference type="Proteomes" id="UP000807469"/>
    </source>
</evidence>
<dbReference type="SUPFAM" id="SSF52540">
    <property type="entry name" value="P-loop containing nucleoside triphosphate hydrolases"/>
    <property type="match status" value="1"/>
</dbReference>
<gene>
    <name evidence="2" type="ORF">BDN70DRAFT_877928</name>
</gene>
<keyword evidence="3" id="KW-1185">Reference proteome</keyword>
<dbReference type="OrthoDB" id="2130433at2759"/>
<proteinExistence type="predicted"/>
<comment type="caution">
    <text evidence="2">The sequence shown here is derived from an EMBL/GenBank/DDBJ whole genome shotgun (WGS) entry which is preliminary data.</text>
</comment>
<dbReference type="GO" id="GO:0005525">
    <property type="term" value="F:GTP binding"/>
    <property type="evidence" value="ECO:0007669"/>
    <property type="project" value="InterPro"/>
</dbReference>
<reference evidence="2" key="1">
    <citation type="submission" date="2020-11" db="EMBL/GenBank/DDBJ databases">
        <authorList>
            <consortium name="DOE Joint Genome Institute"/>
            <person name="Ahrendt S."/>
            <person name="Riley R."/>
            <person name="Andreopoulos W."/>
            <person name="Labutti K."/>
            <person name="Pangilinan J."/>
            <person name="Ruiz-Duenas F.J."/>
            <person name="Barrasa J.M."/>
            <person name="Sanchez-Garcia M."/>
            <person name="Camarero S."/>
            <person name="Miyauchi S."/>
            <person name="Serrano A."/>
            <person name="Linde D."/>
            <person name="Babiker R."/>
            <person name="Drula E."/>
            <person name="Ayuso-Fernandez I."/>
            <person name="Pacheco R."/>
            <person name="Padilla G."/>
            <person name="Ferreira P."/>
            <person name="Barriuso J."/>
            <person name="Kellner H."/>
            <person name="Castanera R."/>
            <person name="Alfaro M."/>
            <person name="Ramirez L."/>
            <person name="Pisabarro A.G."/>
            <person name="Kuo A."/>
            <person name="Tritt A."/>
            <person name="Lipzen A."/>
            <person name="He G."/>
            <person name="Yan M."/>
            <person name="Ng V."/>
            <person name="Cullen D."/>
            <person name="Martin F."/>
            <person name="Rosso M.-N."/>
            <person name="Henrissat B."/>
            <person name="Hibbett D."/>
            <person name="Martinez A.T."/>
            <person name="Grigoriev I.V."/>
        </authorList>
    </citation>
    <scope>NUCLEOTIDE SEQUENCE</scope>
    <source>
        <strain evidence="2">CIRM-BRFM 674</strain>
    </source>
</reference>
<evidence type="ECO:0000313" key="2">
    <source>
        <dbReference type="EMBL" id="KAF9480181.1"/>
    </source>
</evidence>
<dbReference type="CDD" id="cd00882">
    <property type="entry name" value="Ras_like_GTPase"/>
    <property type="match status" value="1"/>
</dbReference>
<organism evidence="2 3">
    <name type="scientific">Pholiota conissans</name>
    <dbReference type="NCBI Taxonomy" id="109636"/>
    <lineage>
        <taxon>Eukaryota</taxon>
        <taxon>Fungi</taxon>
        <taxon>Dikarya</taxon>
        <taxon>Basidiomycota</taxon>
        <taxon>Agaricomycotina</taxon>
        <taxon>Agaricomycetes</taxon>
        <taxon>Agaricomycetidae</taxon>
        <taxon>Agaricales</taxon>
        <taxon>Agaricineae</taxon>
        <taxon>Strophariaceae</taxon>
        <taxon>Pholiota</taxon>
    </lineage>
</organism>
<dbReference type="InterPro" id="IPR027417">
    <property type="entry name" value="P-loop_NTPase"/>
</dbReference>
<dbReference type="Pfam" id="PF01926">
    <property type="entry name" value="MMR_HSR1"/>
    <property type="match status" value="1"/>
</dbReference>
<dbReference type="InterPro" id="IPR006073">
    <property type="entry name" value="GTP-bd"/>
</dbReference>
<dbReference type="EMBL" id="MU155199">
    <property type="protein sequence ID" value="KAF9480181.1"/>
    <property type="molecule type" value="Genomic_DNA"/>
</dbReference>